<gene>
    <name evidence="2" type="ORF">POM88_047111</name>
</gene>
<evidence type="ECO:0000313" key="3">
    <source>
        <dbReference type="Proteomes" id="UP001237642"/>
    </source>
</evidence>
<accession>A0AAD8HAK7</accession>
<name>A0AAD8HAK7_9APIA</name>
<evidence type="ECO:0000256" key="1">
    <source>
        <dbReference type="SAM" id="MobiDB-lite"/>
    </source>
</evidence>
<proteinExistence type="predicted"/>
<reference evidence="2" key="2">
    <citation type="submission" date="2023-05" db="EMBL/GenBank/DDBJ databases">
        <authorList>
            <person name="Schelkunov M.I."/>
        </authorList>
    </citation>
    <scope>NUCLEOTIDE SEQUENCE</scope>
    <source>
        <strain evidence="2">Hsosn_3</strain>
        <tissue evidence="2">Leaf</tissue>
    </source>
</reference>
<sequence>MELKQLQITQPKLCFNPPPRTTTTNLYKQCLYLFPTSNLFLYSPLRNVQAQYRRWDSNAEQFRAQNFNFNPKPNRNDDEDNDDDEAGEWFEVLEEFLDGAWIFPVFRSFGWMLPAIISSLLITSGPKAFLMALAVPLGQSALSLAFQRIVGKKSSKPKRKARTRRRPRARSARNVKFEEDEEETNEGSSRDSMGYQTWVGGNDARVDRDSQRSPRYGGWDDLDRQSKTYKGSEKNSAQNTDSPQRSKLSRGRRKGETPLLLRLLIAVFPFLGSWTRML</sequence>
<keyword evidence="3" id="KW-1185">Reference proteome</keyword>
<dbReference type="PANTHER" id="PTHR35719:SF5">
    <property type="entry name" value="T6K12.7 PROTEIN"/>
    <property type="match status" value="1"/>
</dbReference>
<feature type="compositionally biased region" description="Polar residues" evidence="1">
    <location>
        <begin position="234"/>
        <end position="246"/>
    </location>
</feature>
<reference evidence="2" key="1">
    <citation type="submission" date="2023-02" db="EMBL/GenBank/DDBJ databases">
        <title>Genome of toxic invasive species Heracleum sosnowskyi carries increased number of genes despite the absence of recent whole-genome duplications.</title>
        <authorList>
            <person name="Schelkunov M."/>
            <person name="Shtratnikova V."/>
            <person name="Makarenko M."/>
            <person name="Klepikova A."/>
            <person name="Omelchenko D."/>
            <person name="Novikova G."/>
            <person name="Obukhova E."/>
            <person name="Bogdanov V."/>
            <person name="Penin A."/>
            <person name="Logacheva M."/>
        </authorList>
    </citation>
    <scope>NUCLEOTIDE SEQUENCE</scope>
    <source>
        <strain evidence="2">Hsosn_3</strain>
        <tissue evidence="2">Leaf</tissue>
    </source>
</reference>
<dbReference type="EMBL" id="JAUIZM010000010">
    <property type="protein sequence ID" value="KAK1362637.1"/>
    <property type="molecule type" value="Genomic_DNA"/>
</dbReference>
<feature type="compositionally biased region" description="Basic residues" evidence="1">
    <location>
        <begin position="153"/>
        <end position="173"/>
    </location>
</feature>
<organism evidence="2 3">
    <name type="scientific">Heracleum sosnowskyi</name>
    <dbReference type="NCBI Taxonomy" id="360622"/>
    <lineage>
        <taxon>Eukaryota</taxon>
        <taxon>Viridiplantae</taxon>
        <taxon>Streptophyta</taxon>
        <taxon>Embryophyta</taxon>
        <taxon>Tracheophyta</taxon>
        <taxon>Spermatophyta</taxon>
        <taxon>Magnoliopsida</taxon>
        <taxon>eudicotyledons</taxon>
        <taxon>Gunneridae</taxon>
        <taxon>Pentapetalae</taxon>
        <taxon>asterids</taxon>
        <taxon>campanulids</taxon>
        <taxon>Apiales</taxon>
        <taxon>Apiaceae</taxon>
        <taxon>Apioideae</taxon>
        <taxon>apioid superclade</taxon>
        <taxon>Tordylieae</taxon>
        <taxon>Tordyliinae</taxon>
        <taxon>Heracleum</taxon>
    </lineage>
</organism>
<feature type="region of interest" description="Disordered" evidence="1">
    <location>
        <begin position="153"/>
        <end position="253"/>
    </location>
</feature>
<protein>
    <submittedName>
        <fullName evidence="2">Heme oxygenase-like, multi-helical</fullName>
    </submittedName>
</protein>
<evidence type="ECO:0000313" key="2">
    <source>
        <dbReference type="EMBL" id="KAK1362637.1"/>
    </source>
</evidence>
<feature type="compositionally biased region" description="Basic and acidic residues" evidence="1">
    <location>
        <begin position="221"/>
        <end position="233"/>
    </location>
</feature>
<comment type="caution">
    <text evidence="2">The sequence shown here is derived from an EMBL/GenBank/DDBJ whole genome shotgun (WGS) entry which is preliminary data.</text>
</comment>
<dbReference type="PANTHER" id="PTHR35719">
    <property type="entry name" value="OS01G0680600 PROTEIN"/>
    <property type="match status" value="1"/>
</dbReference>
<dbReference type="AlphaFoldDB" id="A0AAD8HAK7"/>
<dbReference type="Proteomes" id="UP001237642">
    <property type="component" value="Unassembled WGS sequence"/>
</dbReference>